<protein>
    <submittedName>
        <fullName evidence="1">Uncharacterized protein</fullName>
    </submittedName>
</protein>
<reference evidence="1" key="1">
    <citation type="submission" date="2022-04" db="EMBL/GenBank/DDBJ databases">
        <title>Genome of the entomopathogenic fungus Entomophthora muscae.</title>
        <authorList>
            <person name="Elya C."/>
            <person name="Lovett B.R."/>
            <person name="Lee E."/>
            <person name="Macias A.M."/>
            <person name="Hajek A.E."/>
            <person name="De Bivort B.L."/>
            <person name="Kasson M.T."/>
            <person name="De Fine Licht H.H."/>
            <person name="Stajich J.E."/>
        </authorList>
    </citation>
    <scope>NUCLEOTIDE SEQUENCE</scope>
    <source>
        <strain evidence="1">Berkeley</strain>
    </source>
</reference>
<comment type="caution">
    <text evidence="1">The sequence shown here is derived from an EMBL/GenBank/DDBJ whole genome shotgun (WGS) entry which is preliminary data.</text>
</comment>
<dbReference type="Proteomes" id="UP001165960">
    <property type="component" value="Unassembled WGS sequence"/>
</dbReference>
<accession>A0ACC2SVB5</accession>
<proteinExistence type="predicted"/>
<name>A0ACC2SVB5_9FUNG</name>
<sequence length="306" mass="33346">MMATAASPVGVVDEDGYCPGLPGAPQIQCTRKLIPLANEVDQLKRDHTELDKDILEMNDVINSVNDRFAPCLSVGPSLTSQLAELTTIVTTQYQRLDTTAQQSTQAFDTGAHAVETLTVKIDNSSPLETQARKQDLNPGPGSLQAARPMNRWAACLCFLGIKPLQAEAPVNSQSQNTNIGPNIVAPKEEPFKLPNEGRDGAYVSFMSLKSSQATNQEPIQERGMGPRPSPMTMTLKQDNQVVKSRILINERTPGPSAILLLSDLITQFPGPAFPNALMNPWKMLSLEVGCYIDQKTPCFKLIAIFK</sequence>
<dbReference type="EMBL" id="QTSX02004300">
    <property type="protein sequence ID" value="KAJ9066245.1"/>
    <property type="molecule type" value="Genomic_DNA"/>
</dbReference>
<gene>
    <name evidence="1" type="ORF">DSO57_1011572</name>
</gene>
<organism evidence="1 2">
    <name type="scientific">Entomophthora muscae</name>
    <dbReference type="NCBI Taxonomy" id="34485"/>
    <lineage>
        <taxon>Eukaryota</taxon>
        <taxon>Fungi</taxon>
        <taxon>Fungi incertae sedis</taxon>
        <taxon>Zoopagomycota</taxon>
        <taxon>Entomophthoromycotina</taxon>
        <taxon>Entomophthoromycetes</taxon>
        <taxon>Entomophthorales</taxon>
        <taxon>Entomophthoraceae</taxon>
        <taxon>Entomophthora</taxon>
    </lineage>
</organism>
<evidence type="ECO:0000313" key="2">
    <source>
        <dbReference type="Proteomes" id="UP001165960"/>
    </source>
</evidence>
<keyword evidence="2" id="KW-1185">Reference proteome</keyword>
<evidence type="ECO:0000313" key="1">
    <source>
        <dbReference type="EMBL" id="KAJ9066245.1"/>
    </source>
</evidence>